<keyword evidence="6" id="KW-0662">Pyridine nucleotide biosynthesis</keyword>
<evidence type="ECO:0000256" key="6">
    <source>
        <dbReference type="ARBA" id="ARBA00022642"/>
    </source>
</evidence>
<dbReference type="PANTHER" id="PTHR30573:SF0">
    <property type="entry name" value="QUINOLINATE SYNTHASE, CHLOROPLASTIC"/>
    <property type="match status" value="1"/>
</dbReference>
<feature type="region of interest" description="Disordered" evidence="11">
    <location>
        <begin position="1"/>
        <end position="22"/>
    </location>
</feature>
<evidence type="ECO:0000256" key="1">
    <source>
        <dbReference type="ARBA" id="ARBA00001966"/>
    </source>
</evidence>
<dbReference type="Pfam" id="PF02445">
    <property type="entry name" value="NadA"/>
    <property type="match status" value="1"/>
</dbReference>
<gene>
    <name evidence="12" type="ORF">B2A_00563</name>
</gene>
<evidence type="ECO:0000256" key="3">
    <source>
        <dbReference type="ARBA" id="ARBA00012669"/>
    </source>
</evidence>
<sequence length="251" mass="27823">GDRLRRGPVHGGDGQDPEPPKRTVLLPDLRAGCSLSDAITADQLRAWKREHPGAVVVAYVNTSAEVKAESDYCCTSSNAERVVRSIPDDREILFLPDMFLGDYVRRKTGRKMHLWVGDCHVHARMRPSDLTGARAAHPGAPIVAHPECGCASEALPQVDRVLSTDGMIRFARETRAPEVLVATEIGILHRMQRINPTTRFTPIDTKTVCPFMKEIDLVDIRDSLRDLRHVIDVAPDVAARARRALERMVAA</sequence>
<evidence type="ECO:0000256" key="11">
    <source>
        <dbReference type="SAM" id="MobiDB-lite"/>
    </source>
</evidence>
<keyword evidence="10" id="KW-0411">Iron-sulfur</keyword>
<dbReference type="GO" id="GO:0046872">
    <property type="term" value="F:metal ion binding"/>
    <property type="evidence" value="ECO:0007669"/>
    <property type="project" value="UniProtKB-KW"/>
</dbReference>
<reference evidence="12" key="1">
    <citation type="submission" date="2013-08" db="EMBL/GenBank/DDBJ databases">
        <authorList>
            <person name="Mendez C."/>
            <person name="Richter M."/>
            <person name="Ferrer M."/>
            <person name="Sanchez J."/>
        </authorList>
    </citation>
    <scope>NUCLEOTIDE SEQUENCE</scope>
</reference>
<evidence type="ECO:0000256" key="5">
    <source>
        <dbReference type="ARBA" id="ARBA00022490"/>
    </source>
</evidence>
<comment type="caution">
    <text evidence="12">The sequence shown here is derived from an EMBL/GenBank/DDBJ whole genome shotgun (WGS) entry which is preliminary data.</text>
</comment>
<reference evidence="12" key="2">
    <citation type="journal article" date="2014" name="ISME J.">
        <title>Microbial stratification in low pH oxic and suboxic macroscopic growths along an acid mine drainage.</title>
        <authorList>
            <person name="Mendez-Garcia C."/>
            <person name="Mesa V."/>
            <person name="Sprenger R.R."/>
            <person name="Richter M."/>
            <person name="Diez M.S."/>
            <person name="Solano J."/>
            <person name="Bargiela R."/>
            <person name="Golyshina O.V."/>
            <person name="Manteca A."/>
            <person name="Ramos J.L."/>
            <person name="Gallego J.R."/>
            <person name="Llorente I."/>
            <person name="Martins Dos Santos V.A."/>
            <person name="Jensen O.N."/>
            <person name="Pelaez A.I."/>
            <person name="Sanchez J."/>
            <person name="Ferrer M."/>
        </authorList>
    </citation>
    <scope>NUCLEOTIDE SEQUENCE</scope>
</reference>
<dbReference type="InterPro" id="IPR003473">
    <property type="entry name" value="NadA"/>
</dbReference>
<dbReference type="EC" id="2.5.1.72" evidence="3"/>
<evidence type="ECO:0000256" key="9">
    <source>
        <dbReference type="ARBA" id="ARBA00023004"/>
    </source>
</evidence>
<evidence type="ECO:0000256" key="7">
    <source>
        <dbReference type="ARBA" id="ARBA00022679"/>
    </source>
</evidence>
<comment type="pathway">
    <text evidence="2">Cofactor biosynthesis; NAD(+) biosynthesis; quinolinate from iminoaspartate: step 1/1.</text>
</comment>
<dbReference type="GO" id="GO:0034628">
    <property type="term" value="P:'de novo' NAD+ biosynthetic process from L-aspartate"/>
    <property type="evidence" value="ECO:0007669"/>
    <property type="project" value="TreeGrafter"/>
</dbReference>
<keyword evidence="4" id="KW-0004">4Fe-4S</keyword>
<evidence type="ECO:0000313" key="12">
    <source>
        <dbReference type="EMBL" id="EQD68070.1"/>
    </source>
</evidence>
<dbReference type="UniPathway" id="UPA00253">
    <property type="reaction ID" value="UER00327"/>
</dbReference>
<dbReference type="PANTHER" id="PTHR30573">
    <property type="entry name" value="QUINOLINATE SYNTHETASE A"/>
    <property type="match status" value="1"/>
</dbReference>
<dbReference type="GO" id="GO:0051539">
    <property type="term" value="F:4 iron, 4 sulfur cluster binding"/>
    <property type="evidence" value="ECO:0007669"/>
    <property type="project" value="UniProtKB-KW"/>
</dbReference>
<dbReference type="EMBL" id="AUZZ01000438">
    <property type="protein sequence ID" value="EQD68070.1"/>
    <property type="molecule type" value="Genomic_DNA"/>
</dbReference>
<evidence type="ECO:0000256" key="10">
    <source>
        <dbReference type="ARBA" id="ARBA00023014"/>
    </source>
</evidence>
<dbReference type="InterPro" id="IPR036094">
    <property type="entry name" value="NadA_sf"/>
</dbReference>
<keyword evidence="7" id="KW-0808">Transferase</keyword>
<dbReference type="Gene3D" id="3.40.50.10800">
    <property type="entry name" value="NadA-like"/>
    <property type="match status" value="2"/>
</dbReference>
<proteinExistence type="predicted"/>
<evidence type="ECO:0000256" key="2">
    <source>
        <dbReference type="ARBA" id="ARBA00005065"/>
    </source>
</evidence>
<keyword evidence="8" id="KW-0479">Metal-binding</keyword>
<evidence type="ECO:0000256" key="8">
    <source>
        <dbReference type="ARBA" id="ARBA00022723"/>
    </source>
</evidence>
<feature type="non-terminal residue" evidence="12">
    <location>
        <position position="1"/>
    </location>
</feature>
<keyword evidence="9" id="KW-0408">Iron</keyword>
<dbReference type="SUPFAM" id="SSF142754">
    <property type="entry name" value="NadA-like"/>
    <property type="match status" value="1"/>
</dbReference>
<keyword evidence="5" id="KW-0963">Cytoplasm</keyword>
<evidence type="ECO:0000256" key="4">
    <source>
        <dbReference type="ARBA" id="ARBA00022485"/>
    </source>
</evidence>
<protein>
    <recommendedName>
        <fullName evidence="3">quinolinate synthase</fullName>
        <ecNumber evidence="3">2.5.1.72</ecNumber>
    </recommendedName>
</protein>
<dbReference type="AlphaFoldDB" id="T1CJN9"/>
<organism evidence="12">
    <name type="scientific">mine drainage metagenome</name>
    <dbReference type="NCBI Taxonomy" id="410659"/>
    <lineage>
        <taxon>unclassified sequences</taxon>
        <taxon>metagenomes</taxon>
        <taxon>ecological metagenomes</taxon>
    </lineage>
</organism>
<accession>T1CJN9</accession>
<dbReference type="GO" id="GO:0008987">
    <property type="term" value="F:quinolinate synthetase A activity"/>
    <property type="evidence" value="ECO:0007669"/>
    <property type="project" value="InterPro"/>
</dbReference>
<dbReference type="FunFam" id="3.40.50.10800:FF:000003">
    <property type="entry name" value="Quinolinate synthase A"/>
    <property type="match status" value="1"/>
</dbReference>
<comment type="cofactor">
    <cofactor evidence="1">
        <name>[4Fe-4S] cluster</name>
        <dbReference type="ChEBI" id="CHEBI:49883"/>
    </cofactor>
</comment>
<name>T1CJN9_9ZZZZ</name>